<dbReference type="AlphaFoldDB" id="A0A8C4VWP7"/>
<accession>A0A8C4VWP7</accession>
<keyword evidence="2" id="KW-1185">Reference proteome</keyword>
<dbReference type="Ensembl" id="ENSGEVT00005007484.1">
    <property type="protein sequence ID" value="ENSGEVP00005007138.1"/>
    <property type="gene ID" value="ENSGEVG00005005107.1"/>
</dbReference>
<evidence type="ECO:0000313" key="2">
    <source>
        <dbReference type="Proteomes" id="UP000694390"/>
    </source>
</evidence>
<dbReference type="PANTHER" id="PTHR14465">
    <property type="entry name" value="IQ DOMAIN-CONTAINING PROTEIN H"/>
    <property type="match status" value="1"/>
</dbReference>
<dbReference type="OrthoDB" id="9045978at2759"/>
<organism evidence="1 2">
    <name type="scientific">Gopherus evgoodei</name>
    <name type="common">Goodes thornscrub tortoise</name>
    <dbReference type="NCBI Taxonomy" id="1825980"/>
    <lineage>
        <taxon>Eukaryota</taxon>
        <taxon>Metazoa</taxon>
        <taxon>Chordata</taxon>
        <taxon>Craniata</taxon>
        <taxon>Vertebrata</taxon>
        <taxon>Euteleostomi</taxon>
        <taxon>Archelosauria</taxon>
        <taxon>Testudinata</taxon>
        <taxon>Testudines</taxon>
        <taxon>Cryptodira</taxon>
        <taxon>Durocryptodira</taxon>
        <taxon>Testudinoidea</taxon>
        <taxon>Testudinidae</taxon>
        <taxon>Gopherus</taxon>
    </lineage>
</organism>
<reference evidence="1" key="2">
    <citation type="submission" date="2025-08" db="UniProtKB">
        <authorList>
            <consortium name="Ensembl"/>
        </authorList>
    </citation>
    <scope>IDENTIFICATION</scope>
</reference>
<proteinExistence type="predicted"/>
<evidence type="ECO:0000313" key="1">
    <source>
        <dbReference type="Ensembl" id="ENSGEVP00005007138.1"/>
    </source>
</evidence>
<dbReference type="GeneTree" id="ENSGT00950000186456"/>
<dbReference type="PANTHER" id="PTHR14465:SF0">
    <property type="entry name" value="IQ DOMAIN-CONTAINING PROTEIN H"/>
    <property type="match status" value="1"/>
</dbReference>
<reference evidence="1" key="3">
    <citation type="submission" date="2025-09" db="UniProtKB">
        <authorList>
            <consortium name="Ensembl"/>
        </authorList>
    </citation>
    <scope>IDENTIFICATION</scope>
</reference>
<dbReference type="InterPro" id="IPR038752">
    <property type="entry name" value="IQCH"/>
</dbReference>
<protein>
    <submittedName>
        <fullName evidence="1">Uncharacterized protein</fullName>
    </submittedName>
</protein>
<sequence length="106" mass="12090">ALPPRAETLKVQEDLHRLKDKLTSINLEQQGEGVDVHVLETAIERTEIGLRKHAENYLNAINRSVLTIPYTDEKEVFLEQPPKCRKLPIGAAQKQFIFPRVPVKPL</sequence>
<name>A0A8C4VWP7_9SAUR</name>
<reference evidence="1" key="1">
    <citation type="submission" date="2019-06" db="EMBL/GenBank/DDBJ databases">
        <title>G10K-VGP Goodes thornscrub tortoise genome, primary haplotype.</title>
        <authorList>
            <person name="Murphy B."/>
            <person name="Edwards T."/>
            <person name="Rhie A."/>
            <person name="Koren S."/>
            <person name="Phillippy A."/>
            <person name="Fedrigo O."/>
            <person name="Haase B."/>
            <person name="Mountcastle J."/>
            <person name="Lewin H."/>
            <person name="Damas J."/>
            <person name="Howe K."/>
            <person name="Formenti G."/>
            <person name="Myers G."/>
            <person name="Durbin R."/>
            <person name="Jarvis E.D."/>
        </authorList>
    </citation>
    <scope>NUCLEOTIDE SEQUENCE [LARGE SCALE GENOMIC DNA]</scope>
</reference>
<dbReference type="Proteomes" id="UP000694390">
    <property type="component" value="Chromosome 10"/>
</dbReference>